<keyword evidence="11" id="KW-0479">Metal-binding</keyword>
<dbReference type="SUPFAM" id="SSF52540">
    <property type="entry name" value="P-loop containing nucleoside triphosphate hydrolases"/>
    <property type="match status" value="1"/>
</dbReference>
<feature type="binding site" evidence="11">
    <location>
        <position position="28"/>
    </location>
    <ligand>
        <name>substrate</name>
    </ligand>
</feature>
<dbReference type="GO" id="GO:0009423">
    <property type="term" value="P:chorismate biosynthetic process"/>
    <property type="evidence" value="ECO:0007669"/>
    <property type="project" value="UniProtKB-UniRule"/>
</dbReference>
<evidence type="ECO:0000256" key="2">
    <source>
        <dbReference type="ARBA" id="ARBA00006997"/>
    </source>
</evidence>
<dbReference type="GO" id="GO:0008652">
    <property type="term" value="P:amino acid biosynthetic process"/>
    <property type="evidence" value="ECO:0007669"/>
    <property type="project" value="UniProtKB-KW"/>
</dbReference>
<keyword evidence="7 11" id="KW-0418">Kinase</keyword>
<dbReference type="STRING" id="1123309.GCA_000377005_00595"/>
<dbReference type="CDD" id="cd00464">
    <property type="entry name" value="SK"/>
    <property type="match status" value="1"/>
</dbReference>
<evidence type="ECO:0000313" key="12">
    <source>
        <dbReference type="EMBL" id="RRD30420.1"/>
    </source>
</evidence>
<keyword evidence="4 11" id="KW-0028">Amino-acid biosynthesis</keyword>
<comment type="subcellular location">
    <subcellularLocation>
        <location evidence="11">Cytoplasm</location>
    </subcellularLocation>
</comment>
<dbReference type="InterPro" id="IPR000623">
    <property type="entry name" value="Shikimate_kinase/TSH1"/>
</dbReference>
<evidence type="ECO:0000256" key="3">
    <source>
        <dbReference type="ARBA" id="ARBA00012154"/>
    </source>
</evidence>
<keyword evidence="9 11" id="KW-0057">Aromatic amino acid biosynthesis</keyword>
<gene>
    <name evidence="11" type="primary">aroK</name>
    <name evidence="12" type="ORF">EII38_08075</name>
</gene>
<evidence type="ECO:0000256" key="4">
    <source>
        <dbReference type="ARBA" id="ARBA00022605"/>
    </source>
</evidence>
<dbReference type="HAMAP" id="MF_00109">
    <property type="entry name" value="Shikimate_kinase"/>
    <property type="match status" value="1"/>
</dbReference>
<comment type="catalytic activity">
    <reaction evidence="10 11">
        <text>shikimate + ATP = 3-phosphoshikimate + ADP + H(+)</text>
        <dbReference type="Rhea" id="RHEA:13121"/>
        <dbReference type="ChEBI" id="CHEBI:15378"/>
        <dbReference type="ChEBI" id="CHEBI:30616"/>
        <dbReference type="ChEBI" id="CHEBI:36208"/>
        <dbReference type="ChEBI" id="CHEBI:145989"/>
        <dbReference type="ChEBI" id="CHEBI:456216"/>
        <dbReference type="EC" id="2.7.1.71"/>
    </reaction>
</comment>
<dbReference type="UniPathway" id="UPA00053">
    <property type="reaction ID" value="UER00088"/>
</dbReference>
<dbReference type="RefSeq" id="WP_124777584.1">
    <property type="nucleotide sequence ID" value="NZ_RQZA01000008.1"/>
</dbReference>
<dbReference type="Pfam" id="PF01202">
    <property type="entry name" value="SKI"/>
    <property type="match status" value="1"/>
</dbReference>
<accession>A0A3P1VA90</accession>
<dbReference type="GO" id="GO:0005524">
    <property type="term" value="F:ATP binding"/>
    <property type="evidence" value="ECO:0007669"/>
    <property type="project" value="UniProtKB-UniRule"/>
</dbReference>
<dbReference type="Gene3D" id="3.40.50.300">
    <property type="entry name" value="P-loop containing nucleotide triphosphate hydrolases"/>
    <property type="match status" value="1"/>
</dbReference>
<dbReference type="PROSITE" id="PS01128">
    <property type="entry name" value="SHIKIMATE_KINASE"/>
    <property type="match status" value="1"/>
</dbReference>
<dbReference type="PRINTS" id="PR01100">
    <property type="entry name" value="SHIKIMTKNASE"/>
</dbReference>
<dbReference type="EC" id="2.7.1.71" evidence="3 11"/>
<comment type="function">
    <text evidence="11">Catalyzes the specific phosphorylation of the 3-hydroxyl group of shikimic acid using ATP as a cosubstrate.</text>
</comment>
<comment type="cofactor">
    <cofactor evidence="11">
        <name>Mg(2+)</name>
        <dbReference type="ChEBI" id="CHEBI:18420"/>
    </cofactor>
    <text evidence="11">Binds 1 Mg(2+) ion per subunit.</text>
</comment>
<sequence>MAKILLGFMGTGKTTVAKHLEGRVLDMDTLIEEKIGMSIAEYFEEQGEEAFRNIESEILEELMKLKEDTIISTGGGVVLSEKNRKLLRRNRHHNVLLTSSFDVAYRRIQADDTAKRPLFLTKSKEEFEDLFYSRMALYQDLADLIINTDHRTPEEIARLITCM</sequence>
<organism evidence="12 13">
    <name type="scientific">Streptococcus minor</name>
    <dbReference type="NCBI Taxonomy" id="229549"/>
    <lineage>
        <taxon>Bacteria</taxon>
        <taxon>Bacillati</taxon>
        <taxon>Bacillota</taxon>
        <taxon>Bacilli</taxon>
        <taxon>Lactobacillales</taxon>
        <taxon>Streptococcaceae</taxon>
        <taxon>Streptococcus</taxon>
    </lineage>
</organism>
<evidence type="ECO:0000256" key="11">
    <source>
        <dbReference type="HAMAP-Rule" id="MF_00109"/>
    </source>
</evidence>
<dbReference type="InterPro" id="IPR027417">
    <property type="entry name" value="P-loop_NTPase"/>
</dbReference>
<dbReference type="GO" id="GO:0000287">
    <property type="term" value="F:magnesium ion binding"/>
    <property type="evidence" value="ECO:0007669"/>
    <property type="project" value="UniProtKB-UniRule"/>
</dbReference>
<keyword evidence="5 11" id="KW-0808">Transferase</keyword>
<comment type="subunit">
    <text evidence="11">Monomer.</text>
</comment>
<feature type="binding site" evidence="11">
    <location>
        <begin position="10"/>
        <end position="15"/>
    </location>
    <ligand>
        <name>ATP</name>
        <dbReference type="ChEBI" id="CHEBI:30616"/>
    </ligand>
</feature>
<comment type="caution">
    <text evidence="12">The sequence shown here is derived from an EMBL/GenBank/DDBJ whole genome shotgun (WGS) entry which is preliminary data.</text>
</comment>
<evidence type="ECO:0000313" key="13">
    <source>
        <dbReference type="Proteomes" id="UP000281771"/>
    </source>
</evidence>
<dbReference type="GO" id="GO:0009073">
    <property type="term" value="P:aromatic amino acid family biosynthetic process"/>
    <property type="evidence" value="ECO:0007669"/>
    <property type="project" value="UniProtKB-KW"/>
</dbReference>
<proteinExistence type="inferred from homology"/>
<evidence type="ECO:0000256" key="10">
    <source>
        <dbReference type="ARBA" id="ARBA00048567"/>
    </source>
</evidence>
<feature type="binding site" evidence="11">
    <location>
        <position position="52"/>
    </location>
    <ligand>
        <name>substrate</name>
    </ligand>
</feature>
<dbReference type="InterPro" id="IPR031322">
    <property type="entry name" value="Shikimate/glucono_kinase"/>
</dbReference>
<dbReference type="Proteomes" id="UP000281771">
    <property type="component" value="Unassembled WGS sequence"/>
</dbReference>
<keyword evidence="11" id="KW-0460">Magnesium</keyword>
<dbReference type="EMBL" id="RQZA01000008">
    <property type="protein sequence ID" value="RRD30420.1"/>
    <property type="molecule type" value="Genomic_DNA"/>
</dbReference>
<keyword evidence="6 11" id="KW-0547">Nucleotide-binding</keyword>
<comment type="similarity">
    <text evidence="2 11">Belongs to the shikimate kinase family.</text>
</comment>
<dbReference type="GO" id="GO:0005829">
    <property type="term" value="C:cytosol"/>
    <property type="evidence" value="ECO:0007669"/>
    <property type="project" value="TreeGrafter"/>
</dbReference>
<evidence type="ECO:0000256" key="5">
    <source>
        <dbReference type="ARBA" id="ARBA00022679"/>
    </source>
</evidence>
<feature type="binding site" evidence="11">
    <location>
        <position position="75"/>
    </location>
    <ligand>
        <name>substrate</name>
    </ligand>
</feature>
<feature type="binding site" evidence="11">
    <location>
        <position position="14"/>
    </location>
    <ligand>
        <name>Mg(2+)</name>
        <dbReference type="ChEBI" id="CHEBI:18420"/>
    </ligand>
</feature>
<comment type="pathway">
    <text evidence="1 11">Metabolic intermediate biosynthesis; chorismate biosynthesis; chorismate from D-erythrose 4-phosphate and phosphoenolpyruvate: step 5/7.</text>
</comment>
<reference evidence="12 13" key="1">
    <citation type="submission" date="2018-11" db="EMBL/GenBank/DDBJ databases">
        <title>Genomes From Bacteria Associated with the Canine Oral Cavity: a Test Case for Automated Genome-Based Taxonomic Assignment.</title>
        <authorList>
            <person name="Coil D.A."/>
            <person name="Jospin G."/>
            <person name="Darling A.E."/>
            <person name="Wallis C."/>
            <person name="Davis I.J."/>
            <person name="Harris S."/>
            <person name="Eisen J.A."/>
            <person name="Holcombe L.J."/>
            <person name="O'Flynn C."/>
        </authorList>
    </citation>
    <scope>NUCLEOTIDE SEQUENCE [LARGE SCALE GENOMIC DNA]</scope>
    <source>
        <strain evidence="12 13">OH4621_COT-116</strain>
    </source>
</reference>
<evidence type="ECO:0000256" key="9">
    <source>
        <dbReference type="ARBA" id="ARBA00023141"/>
    </source>
</evidence>
<dbReference type="PANTHER" id="PTHR21087">
    <property type="entry name" value="SHIKIMATE KINASE"/>
    <property type="match status" value="1"/>
</dbReference>
<feature type="binding site" evidence="11">
    <location>
        <position position="151"/>
    </location>
    <ligand>
        <name>ATP</name>
        <dbReference type="ChEBI" id="CHEBI:30616"/>
    </ligand>
</feature>
<keyword evidence="11" id="KW-0963">Cytoplasm</keyword>
<keyword evidence="8 11" id="KW-0067">ATP-binding</keyword>
<evidence type="ECO:0000256" key="6">
    <source>
        <dbReference type="ARBA" id="ARBA00022741"/>
    </source>
</evidence>
<feature type="binding site" evidence="11">
    <location>
        <position position="134"/>
    </location>
    <ligand>
        <name>substrate</name>
    </ligand>
</feature>
<keyword evidence="13" id="KW-1185">Reference proteome</keyword>
<evidence type="ECO:0000256" key="1">
    <source>
        <dbReference type="ARBA" id="ARBA00004842"/>
    </source>
</evidence>
<evidence type="ECO:0000256" key="7">
    <source>
        <dbReference type="ARBA" id="ARBA00022777"/>
    </source>
</evidence>
<protein>
    <recommendedName>
        <fullName evidence="3 11">Shikimate kinase</fullName>
        <shortName evidence="11">SK</shortName>
        <ecNumber evidence="3 11">2.7.1.71</ecNumber>
    </recommendedName>
</protein>
<dbReference type="PANTHER" id="PTHR21087:SF16">
    <property type="entry name" value="SHIKIMATE KINASE 1, CHLOROPLASTIC"/>
    <property type="match status" value="1"/>
</dbReference>
<dbReference type="GO" id="GO:0004765">
    <property type="term" value="F:shikimate kinase activity"/>
    <property type="evidence" value="ECO:0007669"/>
    <property type="project" value="UniProtKB-UniRule"/>
</dbReference>
<dbReference type="AlphaFoldDB" id="A0A3P1VA90"/>
<feature type="binding site" evidence="11">
    <location>
        <position position="116"/>
    </location>
    <ligand>
        <name>ATP</name>
        <dbReference type="ChEBI" id="CHEBI:30616"/>
    </ligand>
</feature>
<evidence type="ECO:0000256" key="8">
    <source>
        <dbReference type="ARBA" id="ARBA00022840"/>
    </source>
</evidence>
<name>A0A3P1VA90_9STRE</name>
<dbReference type="InterPro" id="IPR023000">
    <property type="entry name" value="Shikimate_kinase_CS"/>
</dbReference>